<keyword evidence="2" id="KW-1185">Reference proteome</keyword>
<evidence type="ECO:0000313" key="2">
    <source>
        <dbReference type="Proteomes" id="UP000306602"/>
    </source>
</evidence>
<protein>
    <submittedName>
        <fullName evidence="1">Winged helix-turn-helix transcriptional regulator</fullName>
    </submittedName>
</protein>
<comment type="caution">
    <text evidence="1">The sequence shown here is derived from an EMBL/GenBank/DDBJ whole genome shotgun (WGS) entry which is preliminary data.</text>
</comment>
<dbReference type="AlphaFoldDB" id="A0A4S4N9G2"/>
<dbReference type="InterPro" id="IPR036388">
    <property type="entry name" value="WH-like_DNA-bd_sf"/>
</dbReference>
<evidence type="ECO:0000313" key="1">
    <source>
        <dbReference type="EMBL" id="THH35882.1"/>
    </source>
</evidence>
<dbReference type="Pfam" id="PF13412">
    <property type="entry name" value="HTH_24"/>
    <property type="match status" value="1"/>
</dbReference>
<proteinExistence type="predicted"/>
<dbReference type="Proteomes" id="UP000306602">
    <property type="component" value="Unassembled WGS sequence"/>
</dbReference>
<organism evidence="1 2">
    <name type="scientific">Aliishimia ponticola</name>
    <dbReference type="NCBI Taxonomy" id="2499833"/>
    <lineage>
        <taxon>Bacteria</taxon>
        <taxon>Pseudomonadati</taxon>
        <taxon>Pseudomonadota</taxon>
        <taxon>Alphaproteobacteria</taxon>
        <taxon>Rhodobacterales</taxon>
        <taxon>Paracoccaceae</taxon>
        <taxon>Aliishimia</taxon>
    </lineage>
</organism>
<dbReference type="EMBL" id="SRKY01000003">
    <property type="protein sequence ID" value="THH35882.1"/>
    <property type="molecule type" value="Genomic_DNA"/>
</dbReference>
<dbReference type="InterPro" id="IPR036390">
    <property type="entry name" value="WH_DNA-bd_sf"/>
</dbReference>
<dbReference type="Gene3D" id="1.10.10.10">
    <property type="entry name" value="Winged helix-like DNA-binding domain superfamily/Winged helix DNA-binding domain"/>
    <property type="match status" value="1"/>
</dbReference>
<dbReference type="SUPFAM" id="SSF46785">
    <property type="entry name" value="Winged helix' DNA-binding domain"/>
    <property type="match status" value="1"/>
</dbReference>
<reference evidence="1 2" key="1">
    <citation type="submission" date="2019-04" db="EMBL/GenBank/DDBJ databases">
        <title>Shimia ponticola sp. nov., isolated from seawater.</title>
        <authorList>
            <person name="Kim Y.-O."/>
            <person name="Yoon J.-H."/>
        </authorList>
    </citation>
    <scope>NUCLEOTIDE SEQUENCE [LARGE SCALE GENOMIC DNA]</scope>
    <source>
        <strain evidence="1 2">MYP11</strain>
    </source>
</reference>
<gene>
    <name evidence="1" type="ORF">E4Z66_12475</name>
</gene>
<dbReference type="OrthoDB" id="7873535at2"/>
<sequence length="105" mass="12345">MRRWHSCAVRRNRAGARFMPDTGRNTHRPAYRRRAPAEARQRFVLKALERPRTQAELRDALGMSDSGILHLLRRMERDGLVRPAERVACTRIWERRSGTARDQKP</sequence>
<name>A0A4S4N9G2_9RHOB</name>
<accession>A0A4S4N9G2</accession>